<comment type="caution">
    <text evidence="3">The sequence shown here is derived from an EMBL/GenBank/DDBJ whole genome shotgun (WGS) entry which is preliminary data.</text>
</comment>
<feature type="domain" description="Phosphotransferase system EIIB component type 2/3" evidence="2">
    <location>
        <begin position="3"/>
        <end position="96"/>
    </location>
</feature>
<dbReference type="Gene3D" id="3.40.50.2300">
    <property type="match status" value="1"/>
</dbReference>
<keyword evidence="4" id="KW-1185">Reference proteome</keyword>
<organism evidence="3 4">
    <name type="scientific">Anaerococcus porci</name>
    <dbReference type="NCBI Taxonomy" id="2652269"/>
    <lineage>
        <taxon>Bacteria</taxon>
        <taxon>Bacillati</taxon>
        <taxon>Bacillota</taxon>
        <taxon>Tissierellia</taxon>
        <taxon>Tissierellales</taxon>
        <taxon>Peptoniphilaceae</taxon>
        <taxon>Anaerococcus</taxon>
    </lineage>
</organism>
<dbReference type="AlphaFoldDB" id="A0A6N7VF42"/>
<dbReference type="RefSeq" id="WP_154539697.1">
    <property type="nucleotide sequence ID" value="NZ_JAXDSU010000007.1"/>
</dbReference>
<gene>
    <name evidence="3" type="ORF">FYJ26_03615</name>
</gene>
<evidence type="ECO:0000256" key="1">
    <source>
        <dbReference type="ARBA" id="ARBA00022679"/>
    </source>
</evidence>
<keyword evidence="1" id="KW-0808">Transferase</keyword>
<dbReference type="EMBL" id="VULQ01000003">
    <property type="protein sequence ID" value="MSS77501.1"/>
    <property type="molecule type" value="Genomic_DNA"/>
</dbReference>
<sequence>MIKMLAACGAGVNSSHQIKNAMETEMKNRGYALKCDAVMVKDITEDMLSKYDIFARISKTDLGFDVKTPTVDAGPILYRMPAMAKPVYDQVEKIIKENNLK</sequence>
<protein>
    <submittedName>
        <fullName evidence="3">PTS fructose transporter subunit IIB</fullName>
    </submittedName>
</protein>
<dbReference type="Pfam" id="PF02302">
    <property type="entry name" value="PTS_IIB"/>
    <property type="match status" value="1"/>
</dbReference>
<reference evidence="3 4" key="1">
    <citation type="submission" date="2019-08" db="EMBL/GenBank/DDBJ databases">
        <title>In-depth cultivation of the pig gut microbiome towards novel bacterial diversity and tailored functional studies.</title>
        <authorList>
            <person name="Wylensek D."/>
            <person name="Hitch T.C.A."/>
            <person name="Clavel T."/>
        </authorList>
    </citation>
    <scope>NUCLEOTIDE SEQUENCE [LARGE SCALE GENOMIC DNA]</scope>
    <source>
        <strain evidence="3 4">WCA-380-WT-2B</strain>
    </source>
</reference>
<accession>A0A6N7VF42</accession>
<dbReference type="InterPro" id="IPR036095">
    <property type="entry name" value="PTS_EIIB-like_sf"/>
</dbReference>
<proteinExistence type="predicted"/>
<dbReference type="InterPro" id="IPR003501">
    <property type="entry name" value="PTS_EIIB_2/3"/>
</dbReference>
<evidence type="ECO:0000259" key="2">
    <source>
        <dbReference type="Pfam" id="PF02302"/>
    </source>
</evidence>
<name>A0A6N7VF42_9FIRM</name>
<dbReference type="SUPFAM" id="SSF52794">
    <property type="entry name" value="PTS system IIB component-like"/>
    <property type="match status" value="1"/>
</dbReference>
<evidence type="ECO:0000313" key="4">
    <source>
        <dbReference type="Proteomes" id="UP000441925"/>
    </source>
</evidence>
<evidence type="ECO:0000313" key="3">
    <source>
        <dbReference type="EMBL" id="MSS77501.1"/>
    </source>
</evidence>
<dbReference type="GO" id="GO:0008982">
    <property type="term" value="F:protein-N(PI)-phosphohistidine-sugar phosphotransferase activity"/>
    <property type="evidence" value="ECO:0007669"/>
    <property type="project" value="InterPro"/>
</dbReference>
<dbReference type="GO" id="GO:0009401">
    <property type="term" value="P:phosphoenolpyruvate-dependent sugar phosphotransferase system"/>
    <property type="evidence" value="ECO:0007669"/>
    <property type="project" value="InterPro"/>
</dbReference>
<dbReference type="Proteomes" id="UP000441925">
    <property type="component" value="Unassembled WGS sequence"/>
</dbReference>